<dbReference type="EMBL" id="FUYC01000006">
    <property type="protein sequence ID" value="SKA83725.1"/>
    <property type="molecule type" value="Genomic_DNA"/>
</dbReference>
<evidence type="ECO:0000259" key="1">
    <source>
        <dbReference type="PROSITE" id="PS51186"/>
    </source>
</evidence>
<proteinExistence type="predicted"/>
<dbReference type="SUPFAM" id="SSF55729">
    <property type="entry name" value="Acyl-CoA N-acyltransferases (Nat)"/>
    <property type="match status" value="1"/>
</dbReference>
<reference evidence="2 3" key="1">
    <citation type="submission" date="2017-02" db="EMBL/GenBank/DDBJ databases">
        <authorList>
            <person name="Peterson S.W."/>
        </authorList>
    </citation>
    <scope>NUCLEOTIDE SEQUENCE [LARGE SCALE GENOMIC DNA]</scope>
    <source>
        <strain evidence="2 3">DSM 16080</strain>
    </source>
</reference>
<keyword evidence="2" id="KW-0808">Transferase</keyword>
<dbReference type="RefSeq" id="WP_078717268.1">
    <property type="nucleotide sequence ID" value="NZ_FUYC01000006.1"/>
</dbReference>
<dbReference type="PANTHER" id="PTHR43441">
    <property type="entry name" value="RIBOSOMAL-PROTEIN-SERINE ACETYLTRANSFERASE"/>
    <property type="match status" value="1"/>
</dbReference>
<dbReference type="Proteomes" id="UP000190027">
    <property type="component" value="Unassembled WGS sequence"/>
</dbReference>
<feature type="domain" description="N-acetyltransferase" evidence="1">
    <location>
        <begin position="12"/>
        <end position="177"/>
    </location>
</feature>
<dbReference type="InterPro" id="IPR000182">
    <property type="entry name" value="GNAT_dom"/>
</dbReference>
<dbReference type="GO" id="GO:0005737">
    <property type="term" value="C:cytoplasm"/>
    <property type="evidence" value="ECO:0007669"/>
    <property type="project" value="TreeGrafter"/>
</dbReference>
<dbReference type="GO" id="GO:1990189">
    <property type="term" value="F:protein N-terminal-serine acetyltransferase activity"/>
    <property type="evidence" value="ECO:0007669"/>
    <property type="project" value="TreeGrafter"/>
</dbReference>
<dbReference type="Gene3D" id="3.40.630.30">
    <property type="match status" value="1"/>
</dbReference>
<gene>
    <name evidence="2" type="ORF">SAMN02745704_01710</name>
</gene>
<name>A0A1T4X3U5_9BACT</name>
<dbReference type="OrthoDB" id="9795206at2"/>
<accession>A0A1T4X3U5</accession>
<evidence type="ECO:0000313" key="2">
    <source>
        <dbReference type="EMBL" id="SKA83725.1"/>
    </source>
</evidence>
<dbReference type="PANTHER" id="PTHR43441:SF11">
    <property type="entry name" value="RIBOSOMAL-PROTEIN-SERINE ACETYLTRANSFERASE"/>
    <property type="match status" value="1"/>
</dbReference>
<dbReference type="GO" id="GO:0008999">
    <property type="term" value="F:protein-N-terminal-alanine acetyltransferase activity"/>
    <property type="evidence" value="ECO:0007669"/>
    <property type="project" value="TreeGrafter"/>
</dbReference>
<dbReference type="AlphaFoldDB" id="A0A1T4X3U5"/>
<sequence>MDTPLEACSERLTLRSFDYALVNEQYLSWLHDERVNRYLLKPNKDTTLDDVLAYVRGLVESPDNVFLAILDRATDEHIGNVRLGPMDHESRVCQYSMMIGNADYHGRGVGTETVALAADICFRTLGFRKLFLDVVEENKAAVRIYEKNGFQTEGVLRAHKLLNGRLHDLRIMSLFNPAER</sequence>
<dbReference type="InterPro" id="IPR016181">
    <property type="entry name" value="Acyl_CoA_acyltransferase"/>
</dbReference>
<dbReference type="InterPro" id="IPR051908">
    <property type="entry name" value="Ribosomal_N-acetyltransferase"/>
</dbReference>
<dbReference type="Pfam" id="PF13302">
    <property type="entry name" value="Acetyltransf_3"/>
    <property type="match status" value="1"/>
</dbReference>
<evidence type="ECO:0000313" key="3">
    <source>
        <dbReference type="Proteomes" id="UP000190027"/>
    </source>
</evidence>
<dbReference type="PROSITE" id="PS51186">
    <property type="entry name" value="GNAT"/>
    <property type="match status" value="1"/>
</dbReference>
<keyword evidence="3" id="KW-1185">Reference proteome</keyword>
<protein>
    <submittedName>
        <fullName evidence="2">Protein N-acetyltransferase, RimJ/RimL family</fullName>
    </submittedName>
</protein>
<dbReference type="STRING" id="1121449.SAMN02745704_01710"/>
<organism evidence="2 3">
    <name type="scientific">Paucidesulfovibrio gracilis DSM 16080</name>
    <dbReference type="NCBI Taxonomy" id="1121449"/>
    <lineage>
        <taxon>Bacteria</taxon>
        <taxon>Pseudomonadati</taxon>
        <taxon>Thermodesulfobacteriota</taxon>
        <taxon>Desulfovibrionia</taxon>
        <taxon>Desulfovibrionales</taxon>
        <taxon>Desulfovibrionaceae</taxon>
        <taxon>Paucidesulfovibrio</taxon>
    </lineage>
</organism>